<dbReference type="Pfam" id="PF02958">
    <property type="entry name" value="EcKL"/>
    <property type="match status" value="1"/>
</dbReference>
<dbReference type="PANTHER" id="PTHR11012">
    <property type="entry name" value="PROTEIN KINASE-LIKE DOMAIN-CONTAINING"/>
    <property type="match status" value="1"/>
</dbReference>
<evidence type="ECO:0000313" key="1">
    <source>
        <dbReference type="EMBL" id="JAG57333.1"/>
    </source>
</evidence>
<proteinExistence type="predicted"/>
<feature type="non-terminal residue" evidence="1">
    <location>
        <position position="1"/>
    </location>
</feature>
<dbReference type="SUPFAM" id="SSF56112">
    <property type="entry name" value="Protein kinase-like (PK-like)"/>
    <property type="match status" value="1"/>
</dbReference>
<protein>
    <submittedName>
        <fullName evidence="1">Uncharacterized protein</fullName>
    </submittedName>
</protein>
<dbReference type="InterPro" id="IPR004119">
    <property type="entry name" value="EcKL"/>
</dbReference>
<organism evidence="1">
    <name type="scientific">Lygus hesperus</name>
    <name type="common">Western plant bug</name>
    <dbReference type="NCBI Taxonomy" id="30085"/>
    <lineage>
        <taxon>Eukaryota</taxon>
        <taxon>Metazoa</taxon>
        <taxon>Ecdysozoa</taxon>
        <taxon>Arthropoda</taxon>
        <taxon>Hexapoda</taxon>
        <taxon>Insecta</taxon>
        <taxon>Pterygota</taxon>
        <taxon>Neoptera</taxon>
        <taxon>Paraneoptera</taxon>
        <taxon>Hemiptera</taxon>
        <taxon>Heteroptera</taxon>
        <taxon>Panheteroptera</taxon>
        <taxon>Cimicomorpha</taxon>
        <taxon>Miridae</taxon>
        <taxon>Mirini</taxon>
        <taxon>Lygus</taxon>
    </lineage>
</organism>
<name>A0A0K8SVK4_LYGHE</name>
<reference evidence="1" key="1">
    <citation type="submission" date="2014-09" db="EMBL/GenBank/DDBJ databases">
        <authorList>
            <person name="Magalhaes I.L.F."/>
            <person name="Oliveira U."/>
            <person name="Santos F.R."/>
            <person name="Vidigal T.H.D.A."/>
            <person name="Brescovit A.D."/>
            <person name="Santos A.J."/>
        </authorList>
    </citation>
    <scope>NUCLEOTIDE SEQUENCE</scope>
</reference>
<sequence length="228" mass="27128">NRLHTLYDRNVWNFFQTARIVVSRLLFLLIRYQLNIQRIHFHQVMWRSSPKKLTKAEQSEEFKVDKFSSSEQLEWIENIKKVAERVGFSVDDPSFEIQRQEYYPTSGNVSTIRRYVLKGANRSLHIIMKRAIEDPFVRERHFVMKKLRNEVTFYDTVANRLFFVTTKKRRILPKIPHVYDSHLLTGKEFLILEDLVDYKPCEDPQNLDKKHMKAAIQALATFHSASLA</sequence>
<accession>A0A0K8SVK4</accession>
<dbReference type="EMBL" id="GBRD01008488">
    <property type="protein sequence ID" value="JAG57333.1"/>
    <property type="molecule type" value="Transcribed_RNA"/>
</dbReference>
<feature type="non-terminal residue" evidence="1">
    <location>
        <position position="228"/>
    </location>
</feature>
<dbReference type="AlphaFoldDB" id="A0A0K8SVK4"/>
<dbReference type="InterPro" id="IPR011009">
    <property type="entry name" value="Kinase-like_dom_sf"/>
</dbReference>
<dbReference type="PANTHER" id="PTHR11012:SF30">
    <property type="entry name" value="PROTEIN KINASE-LIKE DOMAIN-CONTAINING"/>
    <property type="match status" value="1"/>
</dbReference>